<dbReference type="EMBL" id="CP133614">
    <property type="protein sequence ID" value="WMV18783.1"/>
    <property type="molecule type" value="Genomic_DNA"/>
</dbReference>
<evidence type="ECO:0000256" key="2">
    <source>
        <dbReference type="ARBA" id="ARBA00022695"/>
    </source>
</evidence>
<dbReference type="AlphaFoldDB" id="A0AAF0Q9U9"/>
<dbReference type="GO" id="GO:0004519">
    <property type="term" value="F:endonuclease activity"/>
    <property type="evidence" value="ECO:0007669"/>
    <property type="project" value="UniProtKB-KW"/>
</dbReference>
<dbReference type="Gene3D" id="3.30.420.10">
    <property type="entry name" value="Ribonuclease H-like superfamily/Ribonuclease H"/>
    <property type="match status" value="1"/>
</dbReference>
<name>A0AAF0Q9U9_SOLVR</name>
<keyword evidence="5" id="KW-0378">Hydrolase</keyword>
<dbReference type="GO" id="GO:0003964">
    <property type="term" value="F:RNA-directed DNA polymerase activity"/>
    <property type="evidence" value="ECO:0007669"/>
    <property type="project" value="UniProtKB-KW"/>
</dbReference>
<dbReference type="InterPro" id="IPR036397">
    <property type="entry name" value="RNaseH_sf"/>
</dbReference>
<dbReference type="CDD" id="cd09274">
    <property type="entry name" value="RNase_HI_RT_Ty3"/>
    <property type="match status" value="1"/>
</dbReference>
<dbReference type="InterPro" id="IPR043128">
    <property type="entry name" value="Rev_trsase/Diguanyl_cyclase"/>
</dbReference>
<proteinExistence type="predicted"/>
<dbReference type="CDD" id="cd01647">
    <property type="entry name" value="RT_LTR"/>
    <property type="match status" value="1"/>
</dbReference>
<keyword evidence="4" id="KW-0255">Endonuclease</keyword>
<feature type="domain" description="Reverse transcriptase" evidence="7">
    <location>
        <begin position="9"/>
        <end position="103"/>
    </location>
</feature>
<gene>
    <name evidence="9" type="ORF">MTR67_012168</name>
</gene>
<keyword evidence="6" id="KW-0695">RNA-directed DNA polymerase</keyword>
<dbReference type="Pfam" id="PF00078">
    <property type="entry name" value="RVT_1"/>
    <property type="match status" value="1"/>
</dbReference>
<dbReference type="Gene3D" id="3.30.70.270">
    <property type="match status" value="1"/>
</dbReference>
<dbReference type="InterPro" id="IPR041373">
    <property type="entry name" value="RT_RNaseH"/>
</dbReference>
<dbReference type="InterPro" id="IPR050951">
    <property type="entry name" value="Retrovirus_Pol_polyprotein"/>
</dbReference>
<keyword evidence="10" id="KW-1185">Reference proteome</keyword>
<dbReference type="GO" id="GO:0016787">
    <property type="term" value="F:hydrolase activity"/>
    <property type="evidence" value="ECO:0007669"/>
    <property type="project" value="UniProtKB-KW"/>
</dbReference>
<dbReference type="Pfam" id="PF17917">
    <property type="entry name" value="RT_RNaseH"/>
    <property type="match status" value="1"/>
</dbReference>
<dbReference type="PANTHER" id="PTHR37984">
    <property type="entry name" value="PROTEIN CBG26694"/>
    <property type="match status" value="1"/>
</dbReference>
<evidence type="ECO:0000313" key="9">
    <source>
        <dbReference type="EMBL" id="WMV18783.1"/>
    </source>
</evidence>
<dbReference type="Gene3D" id="3.10.10.10">
    <property type="entry name" value="HIV Type 1 Reverse Transcriptase, subunit A, domain 1"/>
    <property type="match status" value="1"/>
</dbReference>
<protein>
    <submittedName>
        <fullName evidence="9">Uncharacterized protein</fullName>
    </submittedName>
</protein>
<dbReference type="PANTHER" id="PTHR37984:SF5">
    <property type="entry name" value="PROTEIN NYNRIN-LIKE"/>
    <property type="match status" value="1"/>
</dbReference>
<reference evidence="9" key="1">
    <citation type="submission" date="2023-08" db="EMBL/GenBank/DDBJ databases">
        <title>A de novo genome assembly of Solanum verrucosum Schlechtendal, a Mexican diploid species geographically isolated from the other diploid A-genome species in potato relatives.</title>
        <authorList>
            <person name="Hosaka K."/>
        </authorList>
    </citation>
    <scope>NUCLEOTIDE SEQUENCE</scope>
    <source>
        <tissue evidence="9">Young leaves</tissue>
    </source>
</reference>
<keyword evidence="1" id="KW-0808">Transferase</keyword>
<dbReference type="InterPro" id="IPR043502">
    <property type="entry name" value="DNA/RNA_pol_sf"/>
</dbReference>
<dbReference type="GO" id="GO:0003676">
    <property type="term" value="F:nucleic acid binding"/>
    <property type="evidence" value="ECO:0007669"/>
    <property type="project" value="InterPro"/>
</dbReference>
<evidence type="ECO:0000256" key="4">
    <source>
        <dbReference type="ARBA" id="ARBA00022759"/>
    </source>
</evidence>
<feature type="domain" description="Reverse transcriptase RNase H-like" evidence="8">
    <location>
        <begin position="145"/>
        <end position="193"/>
    </location>
</feature>
<sequence length="459" mass="53406">MRATEVPKTAFRTKYGHYEFLVMYFGLMNTPDAFLSLMNGIFKSYLDLFVIVFIDDILIYSKSMKEHEEHLRIVMGLLRENRLYAKFSKCEFWLDSVSFPGHVVSKDGVMVDPTKIEGVKSWVRPTNVSETLLTTAPILALPVEVAFALKQWRHYLYGVKCEVYTDYRSLQYVFTQKDLNLRQRRWMELLKDYDITILYHPGKANVVVDALSRKTQSMGSLAYLQVSRRPLAREIQNLVNDFMRLEVLERGGLFACVEALSFFLDKTKGKQFDDEKLSRIRDIVLRGEAKEALIDKEGVLRIKGRQVKYEHQRPGGHFRDCPFRNGSGKELQWILWLVFQRHWMTYNAEKLAKLYICEVVRLHGVPISIISDRGTRLDLSTVFHPQTDGQSERTIQGPKDMLRACVIDFGGHWNQFLPLAEFSYNNSYYSSIGMAPFEALYGKRCRSPIGWFDAFEMRP</sequence>
<keyword evidence="2" id="KW-0548">Nucleotidyltransferase</keyword>
<evidence type="ECO:0000313" key="10">
    <source>
        <dbReference type="Proteomes" id="UP001234989"/>
    </source>
</evidence>
<dbReference type="SUPFAM" id="SSF53098">
    <property type="entry name" value="Ribonuclease H-like"/>
    <property type="match status" value="1"/>
</dbReference>
<accession>A0AAF0Q9U9</accession>
<dbReference type="InterPro" id="IPR012337">
    <property type="entry name" value="RNaseH-like_sf"/>
</dbReference>
<evidence type="ECO:0000259" key="7">
    <source>
        <dbReference type="Pfam" id="PF00078"/>
    </source>
</evidence>
<organism evidence="9 10">
    <name type="scientific">Solanum verrucosum</name>
    <dbReference type="NCBI Taxonomy" id="315347"/>
    <lineage>
        <taxon>Eukaryota</taxon>
        <taxon>Viridiplantae</taxon>
        <taxon>Streptophyta</taxon>
        <taxon>Embryophyta</taxon>
        <taxon>Tracheophyta</taxon>
        <taxon>Spermatophyta</taxon>
        <taxon>Magnoliopsida</taxon>
        <taxon>eudicotyledons</taxon>
        <taxon>Gunneridae</taxon>
        <taxon>Pentapetalae</taxon>
        <taxon>asterids</taxon>
        <taxon>lamiids</taxon>
        <taxon>Solanales</taxon>
        <taxon>Solanaceae</taxon>
        <taxon>Solanoideae</taxon>
        <taxon>Solaneae</taxon>
        <taxon>Solanum</taxon>
    </lineage>
</organism>
<dbReference type="Proteomes" id="UP001234989">
    <property type="component" value="Chromosome 3"/>
</dbReference>
<dbReference type="SUPFAM" id="SSF56672">
    <property type="entry name" value="DNA/RNA polymerases"/>
    <property type="match status" value="1"/>
</dbReference>
<evidence type="ECO:0000256" key="6">
    <source>
        <dbReference type="ARBA" id="ARBA00022918"/>
    </source>
</evidence>
<evidence type="ECO:0000256" key="3">
    <source>
        <dbReference type="ARBA" id="ARBA00022722"/>
    </source>
</evidence>
<evidence type="ECO:0000256" key="5">
    <source>
        <dbReference type="ARBA" id="ARBA00022801"/>
    </source>
</evidence>
<evidence type="ECO:0000256" key="1">
    <source>
        <dbReference type="ARBA" id="ARBA00022679"/>
    </source>
</evidence>
<dbReference type="InterPro" id="IPR000477">
    <property type="entry name" value="RT_dom"/>
</dbReference>
<keyword evidence="3" id="KW-0540">Nuclease</keyword>
<evidence type="ECO:0000259" key="8">
    <source>
        <dbReference type="Pfam" id="PF17917"/>
    </source>
</evidence>